<organism evidence="3">
    <name type="scientific">marine sediment metagenome</name>
    <dbReference type="NCBI Taxonomy" id="412755"/>
    <lineage>
        <taxon>unclassified sequences</taxon>
        <taxon>metagenomes</taxon>
        <taxon>ecological metagenomes</taxon>
    </lineage>
</organism>
<evidence type="ECO:0000256" key="1">
    <source>
        <dbReference type="SAM" id="Phobius"/>
    </source>
</evidence>
<gene>
    <name evidence="3" type="ORF">LCGC14_2544360</name>
</gene>
<proteinExistence type="predicted"/>
<dbReference type="AlphaFoldDB" id="A0A0F9DHU7"/>
<evidence type="ECO:0000259" key="2">
    <source>
        <dbReference type="Pfam" id="PF00884"/>
    </source>
</evidence>
<dbReference type="Pfam" id="PF00884">
    <property type="entry name" value="Sulfatase"/>
    <property type="match status" value="1"/>
</dbReference>
<keyword evidence="1" id="KW-1133">Transmembrane helix</keyword>
<dbReference type="Gene3D" id="3.40.720.10">
    <property type="entry name" value="Alkaline Phosphatase, subunit A"/>
    <property type="match status" value="1"/>
</dbReference>
<comment type="caution">
    <text evidence="3">The sequence shown here is derived from an EMBL/GenBank/DDBJ whole genome shotgun (WGS) entry which is preliminary data.</text>
</comment>
<dbReference type="EMBL" id="LAZR01041592">
    <property type="protein sequence ID" value="KKL11583.1"/>
    <property type="molecule type" value="Genomic_DNA"/>
</dbReference>
<dbReference type="InterPro" id="IPR017850">
    <property type="entry name" value="Alkaline_phosphatase_core_sf"/>
</dbReference>
<reference evidence="3" key="1">
    <citation type="journal article" date="2015" name="Nature">
        <title>Complex archaea that bridge the gap between prokaryotes and eukaryotes.</title>
        <authorList>
            <person name="Spang A."/>
            <person name="Saw J.H."/>
            <person name="Jorgensen S.L."/>
            <person name="Zaremba-Niedzwiedzka K."/>
            <person name="Martijn J."/>
            <person name="Lind A.E."/>
            <person name="van Eijk R."/>
            <person name="Schleper C."/>
            <person name="Guy L."/>
            <person name="Ettema T.J."/>
        </authorList>
    </citation>
    <scope>NUCLEOTIDE SEQUENCE</scope>
</reference>
<feature type="domain" description="Sulfatase N-terminal" evidence="2">
    <location>
        <begin position="36"/>
        <end position="110"/>
    </location>
</feature>
<evidence type="ECO:0000313" key="3">
    <source>
        <dbReference type="EMBL" id="KKL11583.1"/>
    </source>
</evidence>
<dbReference type="InterPro" id="IPR000917">
    <property type="entry name" value="Sulfatase_N"/>
</dbReference>
<feature type="non-terminal residue" evidence="3">
    <location>
        <position position="1"/>
    </location>
</feature>
<accession>A0A0F9DHU7</accession>
<name>A0A0F9DHU7_9ZZZZ</name>
<feature type="transmembrane region" description="Helical" evidence="1">
    <location>
        <begin position="6"/>
        <end position="26"/>
    </location>
</feature>
<dbReference type="SUPFAM" id="SSF53649">
    <property type="entry name" value="Alkaline phosphatase-like"/>
    <property type="match status" value="1"/>
</dbReference>
<protein>
    <recommendedName>
        <fullName evidence="2">Sulfatase N-terminal domain-containing protein</fullName>
    </recommendedName>
</protein>
<dbReference type="InterPro" id="IPR052701">
    <property type="entry name" value="GAG_Ulvan_Degrading_Sulfatases"/>
</dbReference>
<dbReference type="PANTHER" id="PTHR43751:SF3">
    <property type="entry name" value="SULFATASE N-TERMINAL DOMAIN-CONTAINING PROTEIN"/>
    <property type="match status" value="1"/>
</dbReference>
<sequence length="180" mass="20022">IKYGKYLAAVVLLLVVIITAGVWLLWRFVSPVQDIRHVVLISIDTCRADYLSCYGYKSKTTPNIDALAAEGVLFENAISPVPQTLPAHSSMFTGTIPPFYGVYDNGGVLSVDMNGEKPAGKFKYKVDLYQDIRGEYYPVRDGQNTEYRVRADGKVELVEYTPKGSKGTVVKSIREKFGKD</sequence>
<keyword evidence="1" id="KW-0812">Transmembrane</keyword>
<dbReference type="PANTHER" id="PTHR43751">
    <property type="entry name" value="SULFATASE"/>
    <property type="match status" value="1"/>
</dbReference>
<keyword evidence="1" id="KW-0472">Membrane</keyword>